<keyword evidence="2" id="KW-1185">Reference proteome</keyword>
<dbReference type="EMBL" id="JBHSFW010000007">
    <property type="protein sequence ID" value="MFC4619361.1"/>
    <property type="molecule type" value="Genomic_DNA"/>
</dbReference>
<comment type="caution">
    <text evidence="1">The sequence shown here is derived from an EMBL/GenBank/DDBJ whole genome shotgun (WGS) entry which is preliminary data.</text>
</comment>
<evidence type="ECO:0000313" key="2">
    <source>
        <dbReference type="Proteomes" id="UP001596022"/>
    </source>
</evidence>
<gene>
    <name evidence="1" type="ORF">ACFO4N_11615</name>
</gene>
<proteinExistence type="predicted"/>
<organism evidence="1 2">
    <name type="scientific">Camelliibacillus cellulosilyticus</name>
    <dbReference type="NCBI Taxonomy" id="2174486"/>
    <lineage>
        <taxon>Bacteria</taxon>
        <taxon>Bacillati</taxon>
        <taxon>Bacillota</taxon>
        <taxon>Bacilli</taxon>
        <taxon>Bacillales</taxon>
        <taxon>Sporolactobacillaceae</taxon>
        <taxon>Camelliibacillus</taxon>
    </lineage>
</organism>
<sequence>MLDISGYQGEALKLYTFKEQDHREDAAWIQMQCRRFGIKIEAYFLEPEVLTKPKTINEADIIHDSATISEHDIMSFLHLILDENSFIKKHFHPKIKQHLANWTDQCRFCPDLEEVFGRFLDLEMEILRVINILPLYRNQAIMNTHQSVQNASINAQGWMDFYDVWFKNAAE</sequence>
<dbReference type="RefSeq" id="WP_376846454.1">
    <property type="nucleotide sequence ID" value="NZ_JBHSFW010000007.1"/>
</dbReference>
<evidence type="ECO:0000313" key="1">
    <source>
        <dbReference type="EMBL" id="MFC4619361.1"/>
    </source>
</evidence>
<reference evidence="2" key="1">
    <citation type="journal article" date="2019" name="Int. J. Syst. Evol. Microbiol.">
        <title>The Global Catalogue of Microorganisms (GCM) 10K type strain sequencing project: providing services to taxonomists for standard genome sequencing and annotation.</title>
        <authorList>
            <consortium name="The Broad Institute Genomics Platform"/>
            <consortium name="The Broad Institute Genome Sequencing Center for Infectious Disease"/>
            <person name="Wu L."/>
            <person name="Ma J."/>
        </authorList>
    </citation>
    <scope>NUCLEOTIDE SEQUENCE [LARGE SCALE GENOMIC DNA]</scope>
    <source>
        <strain evidence="2">CGMCC 1.16306</strain>
    </source>
</reference>
<dbReference type="SUPFAM" id="SSF53850">
    <property type="entry name" value="Periplasmic binding protein-like II"/>
    <property type="match status" value="1"/>
</dbReference>
<accession>A0ABV9GMG4</accession>
<protein>
    <submittedName>
        <fullName evidence="1">Uncharacterized protein</fullName>
    </submittedName>
</protein>
<dbReference type="Proteomes" id="UP001596022">
    <property type="component" value="Unassembled WGS sequence"/>
</dbReference>
<name>A0ABV9GMG4_9BACL</name>